<dbReference type="Proteomes" id="UP000095743">
    <property type="component" value="Chromosome"/>
</dbReference>
<dbReference type="EMBL" id="CP017269">
    <property type="protein sequence ID" value="AOT71282.1"/>
    <property type="molecule type" value="Genomic_DNA"/>
</dbReference>
<reference evidence="2 3" key="1">
    <citation type="submission" date="2016-09" db="EMBL/GenBank/DDBJ databases">
        <title>Genomic analysis reveals versatility of anaerobic energy metabolism of Geosporobacter ferrireducens IRF9 of phylum Firmicutes.</title>
        <authorList>
            <person name="Kim S.-J."/>
        </authorList>
    </citation>
    <scope>NUCLEOTIDE SEQUENCE [LARGE SCALE GENOMIC DNA]</scope>
    <source>
        <strain evidence="2 3">IRF9</strain>
    </source>
</reference>
<evidence type="ECO:0000313" key="3">
    <source>
        <dbReference type="Proteomes" id="UP000095743"/>
    </source>
</evidence>
<dbReference type="PANTHER" id="PTHR36566:SF1">
    <property type="entry name" value="PYRIDINIUM-3,5-BISTHIOCARBOXYLIC ACID MONONUCLEOTIDE NICKEL INSERTION PROTEIN"/>
    <property type="match status" value="1"/>
</dbReference>
<dbReference type="PANTHER" id="PTHR36566">
    <property type="entry name" value="NICKEL INSERTION PROTEIN-RELATED"/>
    <property type="match status" value="1"/>
</dbReference>
<dbReference type="Pfam" id="PF01969">
    <property type="entry name" value="Ni_insertion"/>
    <property type="match status" value="1"/>
</dbReference>
<dbReference type="RefSeq" id="WP_069978946.1">
    <property type="nucleotide sequence ID" value="NZ_CP017269.1"/>
</dbReference>
<keyword evidence="1" id="KW-0533">Nickel</keyword>
<dbReference type="OrthoDB" id="9765625at2"/>
<organism evidence="2 3">
    <name type="scientific">Geosporobacter ferrireducens</name>
    <dbReference type="NCBI Taxonomy" id="1424294"/>
    <lineage>
        <taxon>Bacteria</taxon>
        <taxon>Bacillati</taxon>
        <taxon>Bacillota</taxon>
        <taxon>Clostridia</taxon>
        <taxon>Peptostreptococcales</taxon>
        <taxon>Thermotaleaceae</taxon>
        <taxon>Geosporobacter</taxon>
    </lineage>
</organism>
<evidence type="ECO:0000256" key="1">
    <source>
        <dbReference type="ARBA" id="ARBA00022596"/>
    </source>
</evidence>
<dbReference type="KEGG" id="gfe:Gferi_18005"/>
<gene>
    <name evidence="2" type="ORF">Gferi_18005</name>
</gene>
<keyword evidence="3" id="KW-1185">Reference proteome</keyword>
<evidence type="ECO:0008006" key="4">
    <source>
        <dbReference type="Google" id="ProtNLM"/>
    </source>
</evidence>
<name>A0A1D8GK94_9FIRM</name>
<dbReference type="InterPro" id="IPR002822">
    <property type="entry name" value="Ni_insertion"/>
</dbReference>
<dbReference type="STRING" id="1424294.Gferi_18005"/>
<sequence>MSKKTLYLECYSGISGDMTVAALLDLGADKEVLLKGLESLPVDGFEIKMGRVSKRGIDAFNFDVILKDGHHHHHHEKEQDHEHHHSYEHRNIEDIFNIIDAGDLTEEAKKLSGKIFNIAAWAEAKAHGIEVEKVHFHEVGAIDSIVDIIATAICLDNLEIEEVIVSELFEGNGYVKCQHGLMPVPVPAVVNILQESKLTVRLTENRGEMITPTGAAIAAAIVTTRNLPESYTIEKVGIGAGKKDFKNANILRAYLIERTPKNSFHRV</sequence>
<accession>A0A1D8GK94</accession>
<proteinExistence type="predicted"/>
<protein>
    <recommendedName>
        <fullName evidence="4">TIGR00299 family protein</fullName>
    </recommendedName>
</protein>
<dbReference type="AlphaFoldDB" id="A0A1D8GK94"/>
<evidence type="ECO:0000313" key="2">
    <source>
        <dbReference type="EMBL" id="AOT71282.1"/>
    </source>
</evidence>